<dbReference type="EMBL" id="BTGU01000007">
    <property type="protein sequence ID" value="GMN37377.1"/>
    <property type="molecule type" value="Genomic_DNA"/>
</dbReference>
<comment type="caution">
    <text evidence="2">The sequence shown here is derived from an EMBL/GenBank/DDBJ whole genome shotgun (WGS) entry which is preliminary data.</text>
</comment>
<feature type="region of interest" description="Disordered" evidence="1">
    <location>
        <begin position="42"/>
        <end position="64"/>
    </location>
</feature>
<protein>
    <submittedName>
        <fullName evidence="2">Uncharacterized protein</fullName>
    </submittedName>
</protein>
<proteinExistence type="predicted"/>
<name>A0AA88D162_FICCA</name>
<accession>A0AA88D162</accession>
<evidence type="ECO:0000313" key="3">
    <source>
        <dbReference type="Proteomes" id="UP001187192"/>
    </source>
</evidence>
<reference evidence="2" key="1">
    <citation type="submission" date="2023-07" db="EMBL/GenBank/DDBJ databases">
        <title>draft genome sequence of fig (Ficus carica).</title>
        <authorList>
            <person name="Takahashi T."/>
            <person name="Nishimura K."/>
        </authorList>
    </citation>
    <scope>NUCLEOTIDE SEQUENCE</scope>
</reference>
<sequence>MHPQPELERGSYGSSMGIEPRWTKKEAKEGATLLCHPIHPFTSTITNRDERDSQEGNSTIADRLASHHVMIDHIS</sequence>
<dbReference type="Proteomes" id="UP001187192">
    <property type="component" value="Unassembled WGS sequence"/>
</dbReference>
<gene>
    <name evidence="2" type="ORF">TIFTF001_006764</name>
</gene>
<organism evidence="2 3">
    <name type="scientific">Ficus carica</name>
    <name type="common">Common fig</name>
    <dbReference type="NCBI Taxonomy" id="3494"/>
    <lineage>
        <taxon>Eukaryota</taxon>
        <taxon>Viridiplantae</taxon>
        <taxon>Streptophyta</taxon>
        <taxon>Embryophyta</taxon>
        <taxon>Tracheophyta</taxon>
        <taxon>Spermatophyta</taxon>
        <taxon>Magnoliopsida</taxon>
        <taxon>eudicotyledons</taxon>
        <taxon>Gunneridae</taxon>
        <taxon>Pentapetalae</taxon>
        <taxon>rosids</taxon>
        <taxon>fabids</taxon>
        <taxon>Rosales</taxon>
        <taxon>Moraceae</taxon>
        <taxon>Ficeae</taxon>
        <taxon>Ficus</taxon>
    </lineage>
</organism>
<evidence type="ECO:0000256" key="1">
    <source>
        <dbReference type="SAM" id="MobiDB-lite"/>
    </source>
</evidence>
<keyword evidence="3" id="KW-1185">Reference proteome</keyword>
<feature type="region of interest" description="Disordered" evidence="1">
    <location>
        <begin position="1"/>
        <end position="20"/>
    </location>
</feature>
<evidence type="ECO:0000313" key="2">
    <source>
        <dbReference type="EMBL" id="GMN37377.1"/>
    </source>
</evidence>
<dbReference type="AlphaFoldDB" id="A0AA88D162"/>